<dbReference type="EMBL" id="HBGN01006371">
    <property type="protein sequence ID" value="CAD9317664.1"/>
    <property type="molecule type" value="Transcribed_RNA"/>
</dbReference>
<feature type="compositionally biased region" description="Polar residues" evidence="1">
    <location>
        <begin position="290"/>
        <end position="307"/>
    </location>
</feature>
<dbReference type="AlphaFoldDB" id="A0A7S1YS43"/>
<reference evidence="3" key="1">
    <citation type="submission" date="2021-01" db="EMBL/GenBank/DDBJ databases">
        <authorList>
            <person name="Corre E."/>
            <person name="Pelletier E."/>
            <person name="Niang G."/>
            <person name="Scheremetjew M."/>
            <person name="Finn R."/>
            <person name="Kale V."/>
            <person name="Holt S."/>
            <person name="Cochrane G."/>
            <person name="Meng A."/>
            <person name="Brown T."/>
            <person name="Cohen L."/>
        </authorList>
    </citation>
    <scope>NUCLEOTIDE SEQUENCE</scope>
    <source>
        <strain evidence="3">Pop2</strain>
    </source>
</reference>
<accession>A0A7S1YS43</accession>
<feature type="compositionally biased region" description="Acidic residues" evidence="1">
    <location>
        <begin position="232"/>
        <end position="250"/>
    </location>
</feature>
<evidence type="ECO:0000313" key="3">
    <source>
        <dbReference type="EMBL" id="CAD9317664.1"/>
    </source>
</evidence>
<evidence type="ECO:0000256" key="1">
    <source>
        <dbReference type="SAM" id="MobiDB-lite"/>
    </source>
</evidence>
<sequence>MMTSGTPTSVVISSNNLTDVTDCNADATGLIGSISSSDNIYIIEYTYEIETLSNVSVSNTTAPIENAISDVLLSLFFPACNEGRLLQEDIFGVAAISARPLDEIQDDAFCEVENINDNNDCNVVKGALTIWTRPDIYSSVMNSVLGTIQDAMGDGDLLGASPGIVRITYIDELVNTPIQDGDPPLMDTMSILDEEPAASNFSVGITAIVSSFAAVGVLVTVVLRHRRKTDDDNEGLDVEMSERDESESDIEPSYYEDSNYYPSVDNESDFEDQEFDESYSEESFSEHTYSEQSESEQSAFDQSDYSM</sequence>
<protein>
    <submittedName>
        <fullName evidence="3">Uncharacterized protein</fullName>
    </submittedName>
</protein>
<gene>
    <name evidence="3" type="ORF">DBRI1063_LOCUS4072</name>
</gene>
<keyword evidence="2" id="KW-0472">Membrane</keyword>
<keyword evidence="2" id="KW-1133">Transmembrane helix</keyword>
<feature type="compositionally biased region" description="Acidic residues" evidence="1">
    <location>
        <begin position="266"/>
        <end position="280"/>
    </location>
</feature>
<keyword evidence="2" id="KW-0812">Transmembrane</keyword>
<proteinExistence type="predicted"/>
<feature type="transmembrane region" description="Helical" evidence="2">
    <location>
        <begin position="201"/>
        <end position="223"/>
    </location>
</feature>
<name>A0A7S1YS43_9STRA</name>
<organism evidence="3">
    <name type="scientific">Ditylum brightwellii</name>
    <dbReference type="NCBI Taxonomy" id="49249"/>
    <lineage>
        <taxon>Eukaryota</taxon>
        <taxon>Sar</taxon>
        <taxon>Stramenopiles</taxon>
        <taxon>Ochrophyta</taxon>
        <taxon>Bacillariophyta</taxon>
        <taxon>Mediophyceae</taxon>
        <taxon>Lithodesmiophycidae</taxon>
        <taxon>Lithodesmiales</taxon>
        <taxon>Lithodesmiaceae</taxon>
        <taxon>Ditylum</taxon>
    </lineage>
</organism>
<feature type="region of interest" description="Disordered" evidence="1">
    <location>
        <begin position="232"/>
        <end position="307"/>
    </location>
</feature>
<evidence type="ECO:0000256" key="2">
    <source>
        <dbReference type="SAM" id="Phobius"/>
    </source>
</evidence>